<evidence type="ECO:0000313" key="4">
    <source>
        <dbReference type="Proteomes" id="UP001303160"/>
    </source>
</evidence>
<sequence>MYRDEIVVFLYNEFDTPESARKPYIRHLRSYFCNAYYYIKPAHRANSDKFTAKAEKGRLIGYADVHGKIYWIWNPVTDKVVKVNAVKFNEGDDYQPDDDIYADIEYEAVFADSTVAEKEDAIANRVSLGKKVTFANEPITIPDPASNSTDSTPGERRERSDSAATQESAPVQDTEKAKDSEPISLPTPDATPEPTFPLLPKSSDVEDEDDFPFIDAEEVADLRSKAPIPPGYNQAPYTTDLPAMREITSPAGERPRRAAAEKKGPGFYKKLHEGKHQGFFTAHLDNPRLCKAVSYALSVTKVDHLLQIINKRHIPKNYRQARKLENYHNY</sequence>
<dbReference type="Proteomes" id="UP001303160">
    <property type="component" value="Unassembled WGS sequence"/>
</dbReference>
<feature type="non-terminal residue" evidence="3">
    <location>
        <position position="330"/>
    </location>
</feature>
<organism evidence="3 4">
    <name type="scientific">Triangularia verruculosa</name>
    <dbReference type="NCBI Taxonomy" id="2587418"/>
    <lineage>
        <taxon>Eukaryota</taxon>
        <taxon>Fungi</taxon>
        <taxon>Dikarya</taxon>
        <taxon>Ascomycota</taxon>
        <taxon>Pezizomycotina</taxon>
        <taxon>Sordariomycetes</taxon>
        <taxon>Sordariomycetidae</taxon>
        <taxon>Sordariales</taxon>
        <taxon>Podosporaceae</taxon>
        <taxon>Triangularia</taxon>
    </lineage>
</organism>
<evidence type="ECO:0000259" key="2">
    <source>
        <dbReference type="Pfam" id="PF25597"/>
    </source>
</evidence>
<feature type="compositionally biased region" description="Polar residues" evidence="1">
    <location>
        <begin position="162"/>
        <end position="171"/>
    </location>
</feature>
<dbReference type="Pfam" id="PF25597">
    <property type="entry name" value="SH3_retrovirus"/>
    <property type="match status" value="1"/>
</dbReference>
<dbReference type="EMBL" id="MU863886">
    <property type="protein sequence ID" value="KAK4203869.1"/>
    <property type="molecule type" value="Genomic_DNA"/>
</dbReference>
<accession>A0AAN6XNG5</accession>
<feature type="domain" description="Retroviral polymerase SH3-like" evidence="2">
    <location>
        <begin position="33"/>
        <end position="96"/>
    </location>
</feature>
<keyword evidence="4" id="KW-1185">Reference proteome</keyword>
<feature type="region of interest" description="Disordered" evidence="1">
    <location>
        <begin position="138"/>
        <end position="208"/>
    </location>
</feature>
<dbReference type="InterPro" id="IPR057670">
    <property type="entry name" value="SH3_retrovirus"/>
</dbReference>
<evidence type="ECO:0000256" key="1">
    <source>
        <dbReference type="SAM" id="MobiDB-lite"/>
    </source>
</evidence>
<dbReference type="AlphaFoldDB" id="A0AAN6XNG5"/>
<gene>
    <name evidence="3" type="ORF">QBC40DRAFT_166116</name>
</gene>
<name>A0AAN6XNG5_9PEZI</name>
<reference evidence="3" key="2">
    <citation type="submission" date="2023-05" db="EMBL/GenBank/DDBJ databases">
        <authorList>
            <consortium name="Lawrence Berkeley National Laboratory"/>
            <person name="Steindorff A."/>
            <person name="Hensen N."/>
            <person name="Bonometti L."/>
            <person name="Westerberg I."/>
            <person name="Brannstrom I.O."/>
            <person name="Guillou S."/>
            <person name="Cros-Aarteil S."/>
            <person name="Calhoun S."/>
            <person name="Haridas S."/>
            <person name="Kuo A."/>
            <person name="Mondo S."/>
            <person name="Pangilinan J."/>
            <person name="Riley R."/>
            <person name="Labutti K."/>
            <person name="Andreopoulos B."/>
            <person name="Lipzen A."/>
            <person name="Chen C."/>
            <person name="Yanf M."/>
            <person name="Daum C."/>
            <person name="Ng V."/>
            <person name="Clum A."/>
            <person name="Ohm R."/>
            <person name="Martin F."/>
            <person name="Silar P."/>
            <person name="Natvig D."/>
            <person name="Lalanne C."/>
            <person name="Gautier V."/>
            <person name="Ament-Velasquez S.L."/>
            <person name="Kruys A."/>
            <person name="Hutchinson M.I."/>
            <person name="Powell A.J."/>
            <person name="Barry K."/>
            <person name="Miller A.N."/>
            <person name="Grigoriev I.V."/>
            <person name="Debuchy R."/>
            <person name="Gladieux P."/>
            <person name="Thoren M.H."/>
            <person name="Johannesson H."/>
        </authorList>
    </citation>
    <scope>NUCLEOTIDE SEQUENCE</scope>
    <source>
        <strain evidence="3">CBS 315.58</strain>
    </source>
</reference>
<reference evidence="3" key="1">
    <citation type="journal article" date="2023" name="Mol. Phylogenet. Evol.">
        <title>Genome-scale phylogeny and comparative genomics of the fungal order Sordariales.</title>
        <authorList>
            <person name="Hensen N."/>
            <person name="Bonometti L."/>
            <person name="Westerberg I."/>
            <person name="Brannstrom I.O."/>
            <person name="Guillou S."/>
            <person name="Cros-Aarteil S."/>
            <person name="Calhoun S."/>
            <person name="Haridas S."/>
            <person name="Kuo A."/>
            <person name="Mondo S."/>
            <person name="Pangilinan J."/>
            <person name="Riley R."/>
            <person name="LaButti K."/>
            <person name="Andreopoulos B."/>
            <person name="Lipzen A."/>
            <person name="Chen C."/>
            <person name="Yan M."/>
            <person name="Daum C."/>
            <person name="Ng V."/>
            <person name="Clum A."/>
            <person name="Steindorff A."/>
            <person name="Ohm R.A."/>
            <person name="Martin F."/>
            <person name="Silar P."/>
            <person name="Natvig D.O."/>
            <person name="Lalanne C."/>
            <person name="Gautier V."/>
            <person name="Ament-Velasquez S.L."/>
            <person name="Kruys A."/>
            <person name="Hutchinson M.I."/>
            <person name="Powell A.J."/>
            <person name="Barry K."/>
            <person name="Miller A.N."/>
            <person name="Grigoriev I.V."/>
            <person name="Debuchy R."/>
            <person name="Gladieux P."/>
            <person name="Hiltunen Thoren M."/>
            <person name="Johannesson H."/>
        </authorList>
    </citation>
    <scope>NUCLEOTIDE SEQUENCE</scope>
    <source>
        <strain evidence="3">CBS 315.58</strain>
    </source>
</reference>
<comment type="caution">
    <text evidence="3">The sequence shown here is derived from an EMBL/GenBank/DDBJ whole genome shotgun (WGS) entry which is preliminary data.</text>
</comment>
<protein>
    <recommendedName>
        <fullName evidence="2">Retroviral polymerase SH3-like domain-containing protein</fullName>
    </recommendedName>
</protein>
<proteinExistence type="predicted"/>
<evidence type="ECO:0000313" key="3">
    <source>
        <dbReference type="EMBL" id="KAK4203869.1"/>
    </source>
</evidence>